<dbReference type="Gene3D" id="1.10.1130.10">
    <property type="entry name" value="Flavocytochrome C3, Chain A"/>
    <property type="match status" value="1"/>
</dbReference>
<evidence type="ECO:0000313" key="4">
    <source>
        <dbReference type="Proteomes" id="UP000322214"/>
    </source>
</evidence>
<proteinExistence type="predicted"/>
<dbReference type="AlphaFoldDB" id="A0A5B9PAH6"/>
<dbReference type="InterPro" id="IPR051829">
    <property type="entry name" value="Multiheme_Cytochr_ET"/>
</dbReference>
<dbReference type="InterPro" id="IPR023155">
    <property type="entry name" value="Cyt_c-552/4"/>
</dbReference>
<feature type="domain" description="Cytochrome c-552/4" evidence="2">
    <location>
        <begin position="225"/>
        <end position="262"/>
    </location>
</feature>
<reference evidence="3 4" key="1">
    <citation type="submission" date="2019-08" db="EMBL/GenBank/DDBJ databases">
        <title>Deep-cultivation of Planctomycetes and their phenomic and genomic characterization uncovers novel biology.</title>
        <authorList>
            <person name="Wiegand S."/>
            <person name="Jogler M."/>
            <person name="Boedeker C."/>
            <person name="Pinto D."/>
            <person name="Vollmers J."/>
            <person name="Rivas-Marin E."/>
            <person name="Kohn T."/>
            <person name="Peeters S.H."/>
            <person name="Heuer A."/>
            <person name="Rast P."/>
            <person name="Oberbeckmann S."/>
            <person name="Bunk B."/>
            <person name="Jeske O."/>
            <person name="Meyerdierks A."/>
            <person name="Storesund J.E."/>
            <person name="Kallscheuer N."/>
            <person name="Luecker S."/>
            <person name="Lage O.M."/>
            <person name="Pohl T."/>
            <person name="Merkel B.J."/>
            <person name="Hornburger P."/>
            <person name="Mueller R.-W."/>
            <person name="Bruemmer F."/>
            <person name="Labrenz M."/>
            <person name="Spormann A.M."/>
            <person name="Op den Camp H."/>
            <person name="Overmann J."/>
            <person name="Amann R."/>
            <person name="Jetten M.S.M."/>
            <person name="Mascher T."/>
            <person name="Medema M.H."/>
            <person name="Devos D.P."/>
            <person name="Kaster A.-K."/>
            <person name="Ovreas L."/>
            <person name="Rohde M."/>
            <person name="Galperin M.Y."/>
            <person name="Jogler C."/>
        </authorList>
    </citation>
    <scope>NUCLEOTIDE SEQUENCE [LARGE SCALE GENOMIC DNA]</scope>
    <source>
        <strain evidence="3 4">FC18</strain>
    </source>
</reference>
<keyword evidence="4" id="KW-1185">Reference proteome</keyword>
<dbReference type="SUPFAM" id="SSF48695">
    <property type="entry name" value="Multiheme cytochromes"/>
    <property type="match status" value="1"/>
</dbReference>
<sequence>MKFKVALVAIVVVGAIAACFLIPSPNENSVESLRDVVAYVDPEVYYNSDMVQRLQSSEAGQGMAILPKQAELDLRSQSPSREPNFIFQAGFVGPETCKECHADYYDGFVQTAHYKTSALADGSSIRGSFADNENVLNTKRNGFRYQLTNEEGQHFQKLLIDKNGSTYEHSCRFDIVTGSGNVGQTYLYWQENSLYQLPISWLSKGGWVNSPNYPDGLANFARPIQDGCMSCHATMVEFDSESVNVANPKNMILGVTCERCHGPAESHVKFHRANPEAAESKFIVHPNDLPRERLNDICAQCHSGESKTLNSTFNFRPGDSIHDYKKFKLNPGVVGSVHTANQYPRMTKSTCYTESDTMSCATCHNPHQDEHGRLELFSSRCMKCHESSDCGKFPEHGARIESNCIDCHMPKKDDTNLKFETTSASIFPEIRDHFIRIDADATNKVLEAWAAEGAEARK</sequence>
<protein>
    <submittedName>
        <fullName evidence="3">Doubled CXXCH motif (Paired_CXXCH_1)</fullName>
    </submittedName>
</protein>
<organism evidence="3 4">
    <name type="scientific">Mariniblastus fucicola</name>
    <dbReference type="NCBI Taxonomy" id="980251"/>
    <lineage>
        <taxon>Bacteria</taxon>
        <taxon>Pseudomonadati</taxon>
        <taxon>Planctomycetota</taxon>
        <taxon>Planctomycetia</taxon>
        <taxon>Pirellulales</taxon>
        <taxon>Pirellulaceae</taxon>
        <taxon>Mariniblastus</taxon>
    </lineage>
</organism>
<dbReference type="PROSITE" id="PS51257">
    <property type="entry name" value="PROKAR_LIPOPROTEIN"/>
    <property type="match status" value="1"/>
</dbReference>
<dbReference type="PANTHER" id="PTHR35038">
    <property type="entry name" value="DISSIMILATORY SULFITE REDUCTASE SIRA"/>
    <property type="match status" value="1"/>
</dbReference>
<dbReference type="InterPro" id="IPR036280">
    <property type="entry name" value="Multihaem_cyt_sf"/>
</dbReference>
<dbReference type="STRING" id="980251.GCA_001642875_00306"/>
<dbReference type="EMBL" id="CP042912">
    <property type="protein sequence ID" value="QEG23777.1"/>
    <property type="molecule type" value="Genomic_DNA"/>
</dbReference>
<keyword evidence="1" id="KW-0732">Signal</keyword>
<dbReference type="RefSeq" id="WP_075083089.1">
    <property type="nucleotide sequence ID" value="NZ_CP042912.1"/>
</dbReference>
<evidence type="ECO:0000313" key="3">
    <source>
        <dbReference type="EMBL" id="QEG23777.1"/>
    </source>
</evidence>
<accession>A0A5B9PAH6</accession>
<evidence type="ECO:0000256" key="1">
    <source>
        <dbReference type="ARBA" id="ARBA00022729"/>
    </source>
</evidence>
<name>A0A5B9PAH6_9BACT</name>
<dbReference type="Pfam" id="PF13435">
    <property type="entry name" value="Cytochrome_C554"/>
    <property type="match status" value="1"/>
</dbReference>
<dbReference type="PANTHER" id="PTHR35038:SF8">
    <property type="entry name" value="C-TYPE POLYHEME CYTOCHROME OMCC"/>
    <property type="match status" value="1"/>
</dbReference>
<dbReference type="OrthoDB" id="234670at2"/>
<evidence type="ECO:0000259" key="2">
    <source>
        <dbReference type="Pfam" id="PF13435"/>
    </source>
</evidence>
<dbReference type="KEGG" id="mff:MFFC18_36790"/>
<gene>
    <name evidence="3" type="ORF">MFFC18_36790</name>
</gene>
<dbReference type="Proteomes" id="UP000322214">
    <property type="component" value="Chromosome"/>
</dbReference>